<feature type="region of interest" description="Disordered" evidence="1">
    <location>
        <begin position="310"/>
        <end position="338"/>
    </location>
</feature>
<protein>
    <submittedName>
        <fullName evidence="2">Uncharacterized protein</fullName>
    </submittedName>
</protein>
<feature type="compositionally biased region" description="Basic and acidic residues" evidence="1">
    <location>
        <begin position="318"/>
        <end position="338"/>
    </location>
</feature>
<reference evidence="2" key="1">
    <citation type="journal article" date="2020" name="Ecol. Evol.">
        <title>Genome structure and content of the rice root-knot nematode (Meloidogyne graminicola).</title>
        <authorList>
            <person name="Phan N.T."/>
            <person name="Danchin E.G.J."/>
            <person name="Klopp C."/>
            <person name="Perfus-Barbeoch L."/>
            <person name="Kozlowski D.K."/>
            <person name="Koutsovoulos G.D."/>
            <person name="Lopez-Roques C."/>
            <person name="Bouchez O."/>
            <person name="Zahm M."/>
            <person name="Besnard G."/>
            <person name="Bellafiore S."/>
        </authorList>
    </citation>
    <scope>NUCLEOTIDE SEQUENCE</scope>
    <source>
        <strain evidence="2">VN-18</strain>
    </source>
</reference>
<dbReference type="Proteomes" id="UP000605970">
    <property type="component" value="Unassembled WGS sequence"/>
</dbReference>
<keyword evidence="3" id="KW-1185">Reference proteome</keyword>
<feature type="region of interest" description="Disordered" evidence="1">
    <location>
        <begin position="155"/>
        <end position="197"/>
    </location>
</feature>
<gene>
    <name evidence="2" type="ORF">Mgra_00003651</name>
</gene>
<dbReference type="AlphaFoldDB" id="A0A8S9ZV96"/>
<feature type="compositionally biased region" description="Basic residues" evidence="1">
    <location>
        <begin position="393"/>
        <end position="417"/>
    </location>
</feature>
<sequence length="417" mass="47377">MQYKLYKPPSRFSHPSTNNLPTFKHVGDKEPLMVNTLIQFGPNKGDISESEKQRLSSFMGEEGKSIEQNSPITTPPPNLNGQKRVTINIIYLNKFYRTYVPENQTNSTTNPKIAIVKAFAASNSSQISEAQLREELGKELEQSVSLILDELGRKDKSKQHITSTQPVPNGEELERLEGEENEGQTTERSQKESENSILSTREAITEQQPSSISSSTVPPLLVFSKTKEPIEVLPATSITTAQNKKEEENISTVTPGDNEEQKEEIATTIETQTEENIVESKSTTITIAQLYKNGEEKIESPIATTNAEEIQLTSTKNIKPEENELNKENQETPKEEENKGLVIEGSIIKSEKKTTTTTENWICRRRNSKYRISTFSRGTKSNRRTNKNNIRNITKHRKYSEYKRRRGRRNKRTTKNN</sequence>
<dbReference type="OrthoDB" id="5904867at2759"/>
<name>A0A8S9ZV96_9BILA</name>
<evidence type="ECO:0000313" key="2">
    <source>
        <dbReference type="EMBL" id="KAF7636911.1"/>
    </source>
</evidence>
<feature type="region of interest" description="Disordered" evidence="1">
    <location>
        <begin position="242"/>
        <end position="262"/>
    </location>
</feature>
<feature type="region of interest" description="Disordered" evidence="1">
    <location>
        <begin position="374"/>
        <end position="417"/>
    </location>
</feature>
<dbReference type="EMBL" id="JABEBT010000025">
    <property type="protein sequence ID" value="KAF7636911.1"/>
    <property type="molecule type" value="Genomic_DNA"/>
</dbReference>
<organism evidence="2 3">
    <name type="scientific">Meloidogyne graminicola</name>
    <dbReference type="NCBI Taxonomy" id="189291"/>
    <lineage>
        <taxon>Eukaryota</taxon>
        <taxon>Metazoa</taxon>
        <taxon>Ecdysozoa</taxon>
        <taxon>Nematoda</taxon>
        <taxon>Chromadorea</taxon>
        <taxon>Rhabditida</taxon>
        <taxon>Tylenchina</taxon>
        <taxon>Tylenchomorpha</taxon>
        <taxon>Tylenchoidea</taxon>
        <taxon>Meloidogynidae</taxon>
        <taxon>Meloidogyninae</taxon>
        <taxon>Meloidogyne</taxon>
    </lineage>
</organism>
<comment type="caution">
    <text evidence="2">The sequence shown here is derived from an EMBL/GenBank/DDBJ whole genome shotgun (WGS) entry which is preliminary data.</text>
</comment>
<feature type="region of interest" description="Disordered" evidence="1">
    <location>
        <begin position="1"/>
        <end position="20"/>
    </location>
</feature>
<proteinExistence type="predicted"/>
<feature type="region of interest" description="Disordered" evidence="1">
    <location>
        <begin position="60"/>
        <end position="80"/>
    </location>
</feature>
<evidence type="ECO:0000256" key="1">
    <source>
        <dbReference type="SAM" id="MobiDB-lite"/>
    </source>
</evidence>
<evidence type="ECO:0000313" key="3">
    <source>
        <dbReference type="Proteomes" id="UP000605970"/>
    </source>
</evidence>
<accession>A0A8S9ZV96</accession>